<dbReference type="GO" id="GO:0007130">
    <property type="term" value="P:synaptonemal complex assembly"/>
    <property type="evidence" value="ECO:0007669"/>
    <property type="project" value="TreeGrafter"/>
</dbReference>
<dbReference type="VEuPathDB" id="FungiDB:BO70DRAFT_394115"/>
<evidence type="ECO:0000256" key="2">
    <source>
        <dbReference type="ARBA" id="ARBA00004286"/>
    </source>
</evidence>
<feature type="compositionally biased region" description="Polar residues" evidence="6">
    <location>
        <begin position="769"/>
        <end position="779"/>
    </location>
</feature>
<dbReference type="Pfam" id="PF02301">
    <property type="entry name" value="HORMA"/>
    <property type="match status" value="1"/>
</dbReference>
<dbReference type="PROSITE" id="PS50815">
    <property type="entry name" value="HORMA"/>
    <property type="match status" value="1"/>
</dbReference>
<dbReference type="PANTHER" id="PTHR48225:SF7">
    <property type="entry name" value="MEIOSIS-SPECIFIC PROTEIN HOP1"/>
    <property type="match status" value="1"/>
</dbReference>
<evidence type="ECO:0000313" key="9">
    <source>
        <dbReference type="Proteomes" id="UP000247233"/>
    </source>
</evidence>
<dbReference type="AlphaFoldDB" id="A0A317WQR8"/>
<feature type="domain" description="HORMA" evidence="7">
    <location>
        <begin position="58"/>
        <end position="299"/>
    </location>
</feature>
<reference evidence="8 9" key="1">
    <citation type="submission" date="2016-12" db="EMBL/GenBank/DDBJ databases">
        <title>The genomes of Aspergillus section Nigri reveals drivers in fungal speciation.</title>
        <authorList>
            <consortium name="DOE Joint Genome Institute"/>
            <person name="Vesth T.C."/>
            <person name="Nybo J."/>
            <person name="Theobald S."/>
            <person name="Brandl J."/>
            <person name="Frisvad J.C."/>
            <person name="Nielsen K.F."/>
            <person name="Lyhne E.K."/>
            <person name="Kogle M.E."/>
            <person name="Kuo A."/>
            <person name="Riley R."/>
            <person name="Clum A."/>
            <person name="Nolan M."/>
            <person name="Lipzen A."/>
            <person name="Salamov A."/>
            <person name="Henrissat B."/>
            <person name="Wiebenga A."/>
            <person name="De Vries R.P."/>
            <person name="Grigoriev I.V."/>
            <person name="Mortensen U.H."/>
            <person name="Andersen M.R."/>
            <person name="Baker S.E."/>
        </authorList>
    </citation>
    <scope>NUCLEOTIDE SEQUENCE [LARGE SCALE GENOMIC DNA]</scope>
    <source>
        <strain evidence="8 9">CBS 117.55</strain>
    </source>
</reference>
<dbReference type="InterPro" id="IPR013083">
    <property type="entry name" value="Znf_RING/FYVE/PHD"/>
</dbReference>
<evidence type="ECO:0000256" key="5">
    <source>
        <dbReference type="ARBA" id="ARBA00023254"/>
    </source>
</evidence>
<dbReference type="InterPro" id="IPR011011">
    <property type="entry name" value="Znf_FYVE_PHD"/>
</dbReference>
<comment type="caution">
    <text evidence="8">The sequence shown here is derived from an EMBL/GenBank/DDBJ whole genome shotgun (WGS) entry which is preliminary data.</text>
</comment>
<dbReference type="GeneID" id="37068670"/>
<dbReference type="EMBL" id="MSFL01000005">
    <property type="protein sequence ID" value="PWY88405.1"/>
    <property type="molecule type" value="Genomic_DNA"/>
</dbReference>
<feature type="compositionally biased region" description="Basic and acidic residues" evidence="6">
    <location>
        <begin position="403"/>
        <end position="434"/>
    </location>
</feature>
<dbReference type="GO" id="GO:0005634">
    <property type="term" value="C:nucleus"/>
    <property type="evidence" value="ECO:0007669"/>
    <property type="project" value="UniProtKB-SubCell"/>
</dbReference>
<dbReference type="PANTHER" id="PTHR48225">
    <property type="entry name" value="HORMA DOMAIN-CONTAINING PROTEIN 1"/>
    <property type="match status" value="1"/>
</dbReference>
<dbReference type="SUPFAM" id="SSF56019">
    <property type="entry name" value="The spindle assembly checkpoint protein mad2"/>
    <property type="match status" value="1"/>
</dbReference>
<evidence type="ECO:0000313" key="8">
    <source>
        <dbReference type="EMBL" id="PWY88405.1"/>
    </source>
</evidence>
<evidence type="ECO:0000256" key="3">
    <source>
        <dbReference type="ARBA" id="ARBA00022454"/>
    </source>
</evidence>
<name>A0A317WQR8_9EURO</name>
<dbReference type="Gene3D" id="3.30.40.10">
    <property type="entry name" value="Zinc/RING finger domain, C3HC4 (zinc finger)"/>
    <property type="match status" value="1"/>
</dbReference>
<dbReference type="InterPro" id="IPR036570">
    <property type="entry name" value="HORMA_dom_sf"/>
</dbReference>
<gene>
    <name evidence="8" type="ORF">BO70DRAFT_394115</name>
</gene>
<dbReference type="SUPFAM" id="SSF57903">
    <property type="entry name" value="FYVE/PHD zinc finger"/>
    <property type="match status" value="1"/>
</dbReference>
<organism evidence="8 9">
    <name type="scientific">Aspergillus heteromorphus CBS 117.55</name>
    <dbReference type="NCBI Taxonomy" id="1448321"/>
    <lineage>
        <taxon>Eukaryota</taxon>
        <taxon>Fungi</taxon>
        <taxon>Dikarya</taxon>
        <taxon>Ascomycota</taxon>
        <taxon>Pezizomycotina</taxon>
        <taxon>Eurotiomycetes</taxon>
        <taxon>Eurotiomycetidae</taxon>
        <taxon>Eurotiales</taxon>
        <taxon>Aspergillaceae</taxon>
        <taxon>Aspergillus</taxon>
        <taxon>Aspergillus subgen. Circumdati</taxon>
    </lineage>
</organism>
<dbReference type="GO" id="GO:0051598">
    <property type="term" value="P:meiotic recombination checkpoint signaling"/>
    <property type="evidence" value="ECO:0007669"/>
    <property type="project" value="TreeGrafter"/>
</dbReference>
<evidence type="ECO:0000256" key="4">
    <source>
        <dbReference type="ARBA" id="ARBA00023242"/>
    </source>
</evidence>
<feature type="compositionally biased region" description="Basic and acidic residues" evidence="6">
    <location>
        <begin position="363"/>
        <end position="394"/>
    </location>
</feature>
<sequence length="868" mass="96957">MVRIKFTAPPSTVQLQAAPRNLHTLASNSRPVTRVKAQDVIEAPPELTLEERVSLKQQQSLEMVQIMLHVSFGTLFYLREFLPLPCFDDRDLREAQRENNLSYLQFIDNESRVSDVPFGTGKKGQPLKIIIRGSDPKADMIIDILETGIFDALSKNVLEAVQLTILVDKDAPDNVLESYTFSFKYTGASGDINSRLESLSIEPMGCVADMKSAQTARIGLETIVRRLITLSAFLPTLPNKRNLGVHLFYTDDCPPDYEPPGFNGANDDMLKFPLNDNWKRETQSCGTMDGGWHTVGLKVTSLKWTGPEPEGSEAPPQVPSELEYNDPVRRMQDIGFEDKEEMLRAMGGMSSTAMEVRNATVEDHNATVEDRNATVEDRNATVEDRTMTVEDRNSTVENSNLTVDDRNSTVEDRNPSVEDHTLTVKDSSPDRDLAMENSEPTAEDRPSASEGLLLAPSQRTEPGEGTQDLADKLRLQKMLPSQAESPDSDLEPTQPIKPTMAVEDNDAPLAESGKFILTEDSRQKVQEFLRSHDLETTKTAQGQSPVHCQCGWDGEDAAMIECAFCHTRQHLLCYGYEDASDPRVPDIHACYQCLLKPNEPKLLREMNSLALLRRAVRIILNEGYPSTTTLFTQKLHCNGQSIVQITDLLRKRKLLQATSGYKSKGFVRRGLPKFSVPGSEDAKQRLQEEILSPMIKIQHHFVQGGPQDEFTLFRSVTGDELESIAKYMSQEDEDSSLEIKESDQETQETIEETTVVEARMTRKRKASMANASNQPSTVKSPDVPVPERLGRVLRKDSKREAEEQAKAQERAKAERAKAGKGPGSGPQTPAHRKLSDDSLRRSSRKRRKISNYSKIIDVGAENSDHDAS</sequence>
<evidence type="ECO:0000256" key="6">
    <source>
        <dbReference type="SAM" id="MobiDB-lite"/>
    </source>
</evidence>
<dbReference type="GO" id="GO:0005694">
    <property type="term" value="C:chromosome"/>
    <property type="evidence" value="ECO:0007669"/>
    <property type="project" value="UniProtKB-SubCell"/>
</dbReference>
<dbReference type="OrthoDB" id="1928087at2759"/>
<evidence type="ECO:0000259" key="7">
    <source>
        <dbReference type="PROSITE" id="PS50815"/>
    </source>
</evidence>
<dbReference type="InterPro" id="IPR051294">
    <property type="entry name" value="HORMA_MeioticProgression"/>
</dbReference>
<proteinExistence type="predicted"/>
<keyword evidence="5" id="KW-0469">Meiosis</keyword>
<keyword evidence="9" id="KW-1185">Reference proteome</keyword>
<dbReference type="InterPro" id="IPR003511">
    <property type="entry name" value="HORMA_dom"/>
</dbReference>
<feature type="region of interest" description="Disordered" evidence="6">
    <location>
        <begin position="481"/>
        <end position="505"/>
    </location>
</feature>
<feature type="compositionally biased region" description="Basic and acidic residues" evidence="6">
    <location>
        <begin position="788"/>
        <end position="817"/>
    </location>
</feature>
<dbReference type="Gene3D" id="3.30.900.10">
    <property type="entry name" value="HORMA domain"/>
    <property type="match status" value="1"/>
</dbReference>
<dbReference type="STRING" id="1448321.A0A317WQR8"/>
<dbReference type="CDD" id="cd15558">
    <property type="entry name" value="PHD_Hop1p_like"/>
    <property type="match status" value="1"/>
</dbReference>
<feature type="region of interest" description="Disordered" evidence="6">
    <location>
        <begin position="729"/>
        <end position="868"/>
    </location>
</feature>
<keyword evidence="3" id="KW-0158">Chromosome</keyword>
<evidence type="ECO:0000256" key="1">
    <source>
        <dbReference type="ARBA" id="ARBA00004123"/>
    </source>
</evidence>
<protein>
    <recommendedName>
        <fullName evidence="7">HORMA domain-containing protein</fullName>
    </recommendedName>
</protein>
<feature type="region of interest" description="Disordered" evidence="6">
    <location>
        <begin position="363"/>
        <end position="449"/>
    </location>
</feature>
<accession>A0A317WQR8</accession>
<comment type="subcellular location">
    <subcellularLocation>
        <location evidence="2">Chromosome</location>
    </subcellularLocation>
    <subcellularLocation>
        <location evidence="1">Nucleus</location>
    </subcellularLocation>
</comment>
<keyword evidence="4" id="KW-0539">Nucleus</keyword>
<dbReference type="Proteomes" id="UP000247233">
    <property type="component" value="Unassembled WGS sequence"/>
</dbReference>
<dbReference type="RefSeq" id="XP_025401941.1">
    <property type="nucleotide sequence ID" value="XM_025546433.1"/>
</dbReference>